<evidence type="ECO:0000313" key="2">
    <source>
        <dbReference type="Proteomes" id="UP001213681"/>
    </source>
</evidence>
<organism evidence="1 2">
    <name type="scientific">Penicillium daleae</name>
    <dbReference type="NCBI Taxonomy" id="63821"/>
    <lineage>
        <taxon>Eukaryota</taxon>
        <taxon>Fungi</taxon>
        <taxon>Dikarya</taxon>
        <taxon>Ascomycota</taxon>
        <taxon>Pezizomycotina</taxon>
        <taxon>Eurotiomycetes</taxon>
        <taxon>Eurotiomycetidae</taxon>
        <taxon>Eurotiales</taxon>
        <taxon>Aspergillaceae</taxon>
        <taxon>Penicillium</taxon>
    </lineage>
</organism>
<dbReference type="Proteomes" id="UP001213681">
    <property type="component" value="Unassembled WGS sequence"/>
</dbReference>
<name>A0AAD6G8S9_9EURO</name>
<keyword evidence="2" id="KW-1185">Reference proteome</keyword>
<dbReference type="RefSeq" id="XP_056772131.1">
    <property type="nucleotide sequence ID" value="XM_056904364.1"/>
</dbReference>
<dbReference type="GeneID" id="81594607"/>
<sequence>MEMIAKGDEWVTPETVAEVIVDLIEKDECGTGRIDGGTSLEDGKRLCRVEQFNNPGQEGAGNMMRGQGYE</sequence>
<evidence type="ECO:0000313" key="1">
    <source>
        <dbReference type="EMBL" id="KAJ5465284.1"/>
    </source>
</evidence>
<reference evidence="1" key="2">
    <citation type="journal article" date="2023" name="IMA Fungus">
        <title>Comparative genomic study of the Penicillium genus elucidates a diverse pangenome and 15 lateral gene transfer events.</title>
        <authorList>
            <person name="Petersen C."/>
            <person name="Sorensen T."/>
            <person name="Nielsen M.R."/>
            <person name="Sondergaard T.E."/>
            <person name="Sorensen J.L."/>
            <person name="Fitzpatrick D.A."/>
            <person name="Frisvad J.C."/>
            <person name="Nielsen K.L."/>
        </authorList>
    </citation>
    <scope>NUCLEOTIDE SEQUENCE</scope>
    <source>
        <strain evidence="1">IBT 16125</strain>
    </source>
</reference>
<dbReference type="EMBL" id="JAPVEA010000001">
    <property type="protein sequence ID" value="KAJ5465284.1"/>
    <property type="molecule type" value="Genomic_DNA"/>
</dbReference>
<proteinExistence type="predicted"/>
<comment type="caution">
    <text evidence="1">The sequence shown here is derived from an EMBL/GenBank/DDBJ whole genome shotgun (WGS) entry which is preliminary data.</text>
</comment>
<reference evidence="1" key="1">
    <citation type="submission" date="2022-12" db="EMBL/GenBank/DDBJ databases">
        <authorList>
            <person name="Petersen C."/>
        </authorList>
    </citation>
    <scope>NUCLEOTIDE SEQUENCE</scope>
    <source>
        <strain evidence="1">IBT 16125</strain>
    </source>
</reference>
<accession>A0AAD6G8S9</accession>
<dbReference type="AlphaFoldDB" id="A0AAD6G8S9"/>
<protein>
    <submittedName>
        <fullName evidence="1">NAD-dependent 15-hydroxyprostaglandin dehydrogenase</fullName>
    </submittedName>
</protein>
<gene>
    <name evidence="1" type="ORF">N7458_000970</name>
</gene>